<dbReference type="AlphaFoldDB" id="A0A8X6HJK2"/>
<sequence length="130" mass="14780">MIQISPQQIYVGKSSFVKGILDWIRTLRSGNYVNILQAISLDCEPTFLGSCFVFVISFADQDSTTPIVQREWSSVNEHCVLEEHDKLISLHYQLMNYNIILDRMFAFAAISGCNVRVGDVSGWDVLLWMA</sequence>
<comment type="caution">
    <text evidence="1">The sequence shown here is derived from an EMBL/GenBank/DDBJ whole genome shotgun (WGS) entry which is preliminary data.</text>
</comment>
<reference evidence="1" key="1">
    <citation type="submission" date="2020-07" db="EMBL/GenBank/DDBJ databases">
        <title>Multicomponent nature underlies the extraordinary mechanical properties of spider dragline silk.</title>
        <authorList>
            <person name="Kono N."/>
            <person name="Nakamura H."/>
            <person name="Mori M."/>
            <person name="Yoshida Y."/>
            <person name="Ohtoshi R."/>
            <person name="Malay A.D."/>
            <person name="Moran D.A.P."/>
            <person name="Tomita M."/>
            <person name="Numata K."/>
            <person name="Arakawa K."/>
        </authorList>
    </citation>
    <scope>NUCLEOTIDE SEQUENCE</scope>
</reference>
<accession>A0A8X6HJK2</accession>
<proteinExistence type="predicted"/>
<dbReference type="Proteomes" id="UP000887116">
    <property type="component" value="Unassembled WGS sequence"/>
</dbReference>
<name>A0A8X6HJK2_TRICU</name>
<gene>
    <name evidence="1" type="ORF">TNCT_513001</name>
</gene>
<protein>
    <submittedName>
        <fullName evidence="1">Uncharacterized protein</fullName>
    </submittedName>
</protein>
<evidence type="ECO:0000313" key="1">
    <source>
        <dbReference type="EMBL" id="GFR25156.1"/>
    </source>
</evidence>
<dbReference type="OrthoDB" id="10370926at2759"/>
<keyword evidence="2" id="KW-1185">Reference proteome</keyword>
<dbReference type="EMBL" id="BMAO01028496">
    <property type="protein sequence ID" value="GFR25156.1"/>
    <property type="molecule type" value="Genomic_DNA"/>
</dbReference>
<organism evidence="1 2">
    <name type="scientific">Trichonephila clavata</name>
    <name type="common">Joro spider</name>
    <name type="synonym">Nephila clavata</name>
    <dbReference type="NCBI Taxonomy" id="2740835"/>
    <lineage>
        <taxon>Eukaryota</taxon>
        <taxon>Metazoa</taxon>
        <taxon>Ecdysozoa</taxon>
        <taxon>Arthropoda</taxon>
        <taxon>Chelicerata</taxon>
        <taxon>Arachnida</taxon>
        <taxon>Araneae</taxon>
        <taxon>Araneomorphae</taxon>
        <taxon>Entelegynae</taxon>
        <taxon>Araneoidea</taxon>
        <taxon>Nephilidae</taxon>
        <taxon>Trichonephila</taxon>
    </lineage>
</organism>
<evidence type="ECO:0000313" key="2">
    <source>
        <dbReference type="Proteomes" id="UP000887116"/>
    </source>
</evidence>